<dbReference type="Pfam" id="PF17042">
    <property type="entry name" value="NBD_C"/>
    <property type="match status" value="1"/>
</dbReference>
<evidence type="ECO:0000259" key="8">
    <source>
        <dbReference type="Pfam" id="PF17042"/>
    </source>
</evidence>
<dbReference type="InterPro" id="IPR042213">
    <property type="entry name" value="NBD_C_sf"/>
</dbReference>
<evidence type="ECO:0000256" key="1">
    <source>
        <dbReference type="ARBA" id="ARBA00005715"/>
    </source>
</evidence>
<dbReference type="InterPro" id="IPR010737">
    <property type="entry name" value="4-carb_acid_sugar_kinase_N"/>
</dbReference>
<dbReference type="EMBL" id="JACHMJ010000001">
    <property type="protein sequence ID" value="MBB5844088.1"/>
    <property type="molecule type" value="Genomic_DNA"/>
</dbReference>
<evidence type="ECO:0000256" key="5">
    <source>
        <dbReference type="ARBA" id="ARBA00022840"/>
    </source>
</evidence>
<organism evidence="9 10">
    <name type="scientific">Conyzicola lurida</name>
    <dbReference type="NCBI Taxonomy" id="1172621"/>
    <lineage>
        <taxon>Bacteria</taxon>
        <taxon>Bacillati</taxon>
        <taxon>Actinomycetota</taxon>
        <taxon>Actinomycetes</taxon>
        <taxon>Micrococcales</taxon>
        <taxon>Microbacteriaceae</taxon>
        <taxon>Conyzicola</taxon>
    </lineage>
</organism>
<gene>
    <name evidence="9" type="ORF">HD599_002411</name>
</gene>
<protein>
    <submittedName>
        <fullName evidence="9">Uncharacterized protein YgbK (DUF1537 family)</fullName>
    </submittedName>
</protein>
<evidence type="ECO:0000256" key="3">
    <source>
        <dbReference type="ARBA" id="ARBA00022741"/>
    </source>
</evidence>
<dbReference type="AlphaFoldDB" id="A0A841AP41"/>
<dbReference type="RefSeq" id="WP_184237906.1">
    <property type="nucleotide sequence ID" value="NZ_JACHMJ010000001.1"/>
</dbReference>
<dbReference type="Gene3D" id="3.40.980.20">
    <property type="entry name" value="Four-carbon acid sugar kinase, nucleotide binding domain"/>
    <property type="match status" value="1"/>
</dbReference>
<dbReference type="InterPro" id="IPR037051">
    <property type="entry name" value="4-carb_acid_sugar_kinase_N_sf"/>
</dbReference>
<evidence type="ECO:0000256" key="4">
    <source>
        <dbReference type="ARBA" id="ARBA00022777"/>
    </source>
</evidence>
<keyword evidence="4" id="KW-0418">Kinase</keyword>
<proteinExistence type="inferred from homology"/>
<sequence length="484" mass="49880">MSRGNLDAALASAPPSRAVDQTALEKAARDGATVVILDDDPTGTQTVGALPIVTRWEAEDLRWAFDQPGVGFCVLTNTRSLGAADARARNADVVAAVHAAAAGRPYVVISRGDSTLRGHHIDEIDEVGRTLAAIGWGAVDAVLVVPAFPDARRITVDSTHWIVDDGEYLPAGESSFARDATFGYRSSDLREWTEERSAGAHPAATVQRITLDVVRGPHAGLVAAIVAVAGGAHVVVDAADENDLRCISAAAIAAEAAGRRLLYRTSPGLLRSRLGQQPNPPLSVRDVAAAVARATPDTAHGLVVVGSHVPLSSRQLARLLERDPGIEHIVLDVPSLLDPQTATAALDDVVQRAASALLAGDVVLSTSRARVDGADGDDSLRIARTVSQGIVAATAEILRVARPSFLIGKGGITSSDLATGAVGLRRATILGSLLPGMVSVWQSGDGSVDDAADTPYAVFPGNVGGDDALAQAVAAFRAGANSTG</sequence>
<evidence type="ECO:0000256" key="2">
    <source>
        <dbReference type="ARBA" id="ARBA00022679"/>
    </source>
</evidence>
<name>A0A841AP41_9MICO</name>
<evidence type="ECO:0000313" key="10">
    <source>
        <dbReference type="Proteomes" id="UP000536685"/>
    </source>
</evidence>
<keyword evidence="5" id="KW-0067">ATP-binding</keyword>
<dbReference type="SUPFAM" id="SSF142764">
    <property type="entry name" value="YgbK-like"/>
    <property type="match status" value="1"/>
</dbReference>
<dbReference type="GO" id="GO:0016301">
    <property type="term" value="F:kinase activity"/>
    <property type="evidence" value="ECO:0007669"/>
    <property type="project" value="UniProtKB-KW"/>
</dbReference>
<evidence type="ECO:0000256" key="6">
    <source>
        <dbReference type="ARBA" id="ARBA00023277"/>
    </source>
</evidence>
<dbReference type="Gene3D" id="3.40.50.10840">
    <property type="entry name" value="Putative sugar-binding, N-terminal domain"/>
    <property type="match status" value="1"/>
</dbReference>
<accession>A0A841AP41</accession>
<evidence type="ECO:0000259" key="7">
    <source>
        <dbReference type="Pfam" id="PF07005"/>
    </source>
</evidence>
<feature type="domain" description="Four-carbon acid sugar kinase nucleotide binding" evidence="8">
    <location>
        <begin position="302"/>
        <end position="469"/>
    </location>
</feature>
<reference evidence="9 10" key="1">
    <citation type="submission" date="2020-08" db="EMBL/GenBank/DDBJ databases">
        <title>Sequencing the genomes of 1000 actinobacteria strains.</title>
        <authorList>
            <person name="Klenk H.-P."/>
        </authorList>
    </citation>
    <scope>NUCLEOTIDE SEQUENCE [LARGE SCALE GENOMIC DNA]</scope>
    <source>
        <strain evidence="9 10">DSM 105784</strain>
    </source>
</reference>
<feature type="domain" description="Four-carbon acid sugar kinase N-terminal" evidence="7">
    <location>
        <begin position="35"/>
        <end position="271"/>
    </location>
</feature>
<evidence type="ECO:0000313" key="9">
    <source>
        <dbReference type="EMBL" id="MBB5844088.1"/>
    </source>
</evidence>
<dbReference type="InterPro" id="IPR031475">
    <property type="entry name" value="NBD_C"/>
</dbReference>
<dbReference type="Pfam" id="PF07005">
    <property type="entry name" value="SBD_N"/>
    <property type="match status" value="1"/>
</dbReference>
<keyword evidence="3" id="KW-0547">Nucleotide-binding</keyword>
<dbReference type="GO" id="GO:0005524">
    <property type="term" value="F:ATP binding"/>
    <property type="evidence" value="ECO:0007669"/>
    <property type="project" value="UniProtKB-KW"/>
</dbReference>
<keyword evidence="10" id="KW-1185">Reference proteome</keyword>
<comment type="caution">
    <text evidence="9">The sequence shown here is derived from an EMBL/GenBank/DDBJ whole genome shotgun (WGS) entry which is preliminary data.</text>
</comment>
<comment type="similarity">
    <text evidence="1">Belongs to the four-carbon acid sugar kinase family.</text>
</comment>
<dbReference type="Proteomes" id="UP000536685">
    <property type="component" value="Unassembled WGS sequence"/>
</dbReference>
<keyword evidence="6" id="KW-0119">Carbohydrate metabolism</keyword>
<keyword evidence="2" id="KW-0808">Transferase</keyword>